<gene>
    <name evidence="2" type="ORF">SAMN05216290_0573</name>
</gene>
<keyword evidence="3" id="KW-1185">Reference proteome</keyword>
<dbReference type="EMBL" id="FOIR01000001">
    <property type="protein sequence ID" value="SEV90174.1"/>
    <property type="molecule type" value="Genomic_DNA"/>
</dbReference>
<evidence type="ECO:0000313" key="2">
    <source>
        <dbReference type="EMBL" id="SEV90174.1"/>
    </source>
</evidence>
<dbReference type="AlphaFoldDB" id="A0A1I0MQU7"/>
<sequence length="105" mass="11872">MNWKAAFLIIIFPLMFACSSDDQEPQAEFVSGTIVDAANVGALFNCEWLVEIEGTYYVPKYLNNGYKEDGLEVLLKVAFLEELADCSTTNLQPNYIRIEQIRPAE</sequence>
<evidence type="ECO:0008006" key="4">
    <source>
        <dbReference type="Google" id="ProtNLM"/>
    </source>
</evidence>
<dbReference type="STRING" id="1267423.SAMN05216290_0573"/>
<feature type="signal peptide" evidence="1">
    <location>
        <begin position="1"/>
        <end position="17"/>
    </location>
</feature>
<keyword evidence="1" id="KW-0732">Signal</keyword>
<dbReference type="GeneID" id="99985328"/>
<organism evidence="2 3">
    <name type="scientific">Roseivirga pacifica</name>
    <dbReference type="NCBI Taxonomy" id="1267423"/>
    <lineage>
        <taxon>Bacteria</taxon>
        <taxon>Pseudomonadati</taxon>
        <taxon>Bacteroidota</taxon>
        <taxon>Cytophagia</taxon>
        <taxon>Cytophagales</taxon>
        <taxon>Roseivirgaceae</taxon>
        <taxon>Roseivirga</taxon>
    </lineage>
</organism>
<dbReference type="Proteomes" id="UP000199437">
    <property type="component" value="Unassembled WGS sequence"/>
</dbReference>
<reference evidence="3" key="1">
    <citation type="submission" date="2016-10" db="EMBL/GenBank/DDBJ databases">
        <authorList>
            <person name="Varghese N."/>
            <person name="Submissions S."/>
        </authorList>
    </citation>
    <scope>NUCLEOTIDE SEQUENCE [LARGE SCALE GENOMIC DNA]</scope>
    <source>
        <strain evidence="3">CGMCC 1.12402</strain>
    </source>
</reference>
<name>A0A1I0MQU7_9BACT</name>
<feature type="chain" id="PRO_5011743988" description="DUF4377 domain-containing protein" evidence="1">
    <location>
        <begin position="18"/>
        <end position="105"/>
    </location>
</feature>
<dbReference type="PROSITE" id="PS51257">
    <property type="entry name" value="PROKAR_LIPOPROTEIN"/>
    <property type="match status" value="1"/>
</dbReference>
<dbReference type="RefSeq" id="WP_090256875.1">
    <property type="nucleotide sequence ID" value="NZ_FOIR01000001.1"/>
</dbReference>
<evidence type="ECO:0000313" key="3">
    <source>
        <dbReference type="Proteomes" id="UP000199437"/>
    </source>
</evidence>
<proteinExistence type="predicted"/>
<evidence type="ECO:0000256" key="1">
    <source>
        <dbReference type="SAM" id="SignalP"/>
    </source>
</evidence>
<accession>A0A1I0MQU7</accession>
<protein>
    <recommendedName>
        <fullName evidence="4">DUF4377 domain-containing protein</fullName>
    </recommendedName>
</protein>